<dbReference type="InterPro" id="IPR011333">
    <property type="entry name" value="SKP1/BTB/POZ_sf"/>
</dbReference>
<feature type="domain" description="BTB" evidence="1">
    <location>
        <begin position="1"/>
        <end position="43"/>
    </location>
</feature>
<evidence type="ECO:0000259" key="1">
    <source>
        <dbReference type="Pfam" id="PF00651"/>
    </source>
</evidence>
<accession>A0A914Z5T5</accession>
<dbReference type="AlphaFoldDB" id="A0A914Z5T5"/>
<feature type="domain" description="BACK" evidence="2">
    <location>
        <begin position="54"/>
        <end position="126"/>
    </location>
</feature>
<evidence type="ECO:0000259" key="2">
    <source>
        <dbReference type="Pfam" id="PF07707"/>
    </source>
</evidence>
<dbReference type="InterPro" id="IPR000210">
    <property type="entry name" value="BTB/POZ_dom"/>
</dbReference>
<dbReference type="PANTHER" id="PTHR45774:SF3">
    <property type="entry name" value="BTB (POZ) DOMAIN-CONTAINING 2B-RELATED"/>
    <property type="match status" value="1"/>
</dbReference>
<protein>
    <submittedName>
        <fullName evidence="4">BACK domain-containing protein</fullName>
    </submittedName>
</protein>
<organism evidence="3 4">
    <name type="scientific">Panagrolaimus superbus</name>
    <dbReference type="NCBI Taxonomy" id="310955"/>
    <lineage>
        <taxon>Eukaryota</taxon>
        <taxon>Metazoa</taxon>
        <taxon>Ecdysozoa</taxon>
        <taxon>Nematoda</taxon>
        <taxon>Chromadorea</taxon>
        <taxon>Rhabditida</taxon>
        <taxon>Tylenchina</taxon>
        <taxon>Panagrolaimomorpha</taxon>
        <taxon>Panagrolaimoidea</taxon>
        <taxon>Panagrolaimidae</taxon>
        <taxon>Panagrolaimus</taxon>
    </lineage>
</organism>
<dbReference type="Gene3D" id="3.30.710.10">
    <property type="entry name" value="Potassium Channel Kv1.1, Chain A"/>
    <property type="match status" value="1"/>
</dbReference>
<reference evidence="4" key="1">
    <citation type="submission" date="2022-11" db="UniProtKB">
        <authorList>
            <consortium name="WormBaseParasite"/>
        </authorList>
    </citation>
    <scope>IDENTIFICATION</scope>
</reference>
<evidence type="ECO:0000313" key="3">
    <source>
        <dbReference type="Proteomes" id="UP000887577"/>
    </source>
</evidence>
<dbReference type="SUPFAM" id="SSF54695">
    <property type="entry name" value="POZ domain"/>
    <property type="match status" value="1"/>
</dbReference>
<dbReference type="WBParaSite" id="PSU_v2.g727.t1">
    <property type="protein sequence ID" value="PSU_v2.g727.t1"/>
    <property type="gene ID" value="PSU_v2.g727"/>
</dbReference>
<dbReference type="InterPro" id="IPR011705">
    <property type="entry name" value="BACK"/>
</dbReference>
<evidence type="ECO:0000313" key="4">
    <source>
        <dbReference type="WBParaSite" id="PSU_v2.g727.t1"/>
    </source>
</evidence>
<dbReference type="Pfam" id="PF07707">
    <property type="entry name" value="BACK"/>
    <property type="match status" value="1"/>
</dbReference>
<dbReference type="Pfam" id="PF00651">
    <property type="entry name" value="BTB"/>
    <property type="match status" value="1"/>
</dbReference>
<dbReference type="Gene3D" id="1.25.40.420">
    <property type="match status" value="1"/>
</dbReference>
<dbReference type="Proteomes" id="UP000887577">
    <property type="component" value="Unplaced"/>
</dbReference>
<sequence>MLCFLYTDDCEIDSGNVWEMLNMGDTYDISLLVEKCLKYICESVNKCNVLEYSQKALIYDKNSMIMKKCWEIINNSYDYVITTEAFLKISPELLVEIAEHCIRDNENLFFDQVIAWSRKECHRRKVNSTVANIQRLLTDIKPKLNFEQMDIYNLVTKVRKSGLLSSKELLDAIQQVATEQRTRKRQKQQSEIDSLNHQLSLDMDFLERWQVTPNPTYK</sequence>
<name>A0A914Z5T5_9BILA</name>
<proteinExistence type="predicted"/>
<keyword evidence="3" id="KW-1185">Reference proteome</keyword>
<dbReference type="PANTHER" id="PTHR45774">
    <property type="entry name" value="BTB/POZ DOMAIN-CONTAINING"/>
    <property type="match status" value="1"/>
</dbReference>